<feature type="compositionally biased region" description="Basic and acidic residues" evidence="2">
    <location>
        <begin position="352"/>
        <end position="370"/>
    </location>
</feature>
<dbReference type="AlphaFoldDB" id="A0A139H345"/>
<feature type="region of interest" description="Disordered" evidence="2">
    <location>
        <begin position="91"/>
        <end position="236"/>
    </location>
</feature>
<dbReference type="SMART" id="SM00066">
    <property type="entry name" value="GAL4"/>
    <property type="match status" value="1"/>
</dbReference>
<dbReference type="Gene3D" id="4.10.240.10">
    <property type="entry name" value="Zn(2)-C6 fungal-type DNA-binding domain"/>
    <property type="match status" value="1"/>
</dbReference>
<dbReference type="EMBL" id="LFZN01000160">
    <property type="protein sequence ID" value="KXS96887.1"/>
    <property type="molecule type" value="Genomic_DNA"/>
</dbReference>
<dbReference type="GO" id="GO:0000981">
    <property type="term" value="F:DNA-binding transcription factor activity, RNA polymerase II-specific"/>
    <property type="evidence" value="ECO:0007669"/>
    <property type="project" value="InterPro"/>
</dbReference>
<feature type="compositionally biased region" description="Polar residues" evidence="2">
    <location>
        <begin position="91"/>
        <end position="110"/>
    </location>
</feature>
<feature type="compositionally biased region" description="Polar residues" evidence="2">
    <location>
        <begin position="158"/>
        <end position="174"/>
    </location>
</feature>
<comment type="caution">
    <text evidence="4">The sequence shown here is derived from an EMBL/GenBank/DDBJ whole genome shotgun (WGS) entry which is preliminary data.</text>
</comment>
<sequence>MDQVQTSARRQPTYIPAHPSHCEGGNSTSFADDRRRRPEPSSPYVSSADYQRKHAHPHQGTAFANYQAMSRTLPRLDELFASEQLIAPGKTASSLTSENRLETTNSSGSSIRAERYSGASSSLDQYALSRKSCRQSSDASTPYSYRYDDRYHKDRRPTNPSSTGAYDPVRQSNGHVAYQPRPVEKDSARGTDRVIRVDELLNHSEHGRRNASSYIDTSSSPISEEFPRSDRHDSPIEDQSFAYTPKAVSSFTPATYVYQAAAYEGIQDVPGIGPHHFYKGGLCIPTHVYGEAVSPMWGLTRGKVPRKRLSVACQTCRAKKIRCEPSFGGCLQCKKAEKPCRVEPVRRRRQKRTESPETEDGGRGSPTREC</sequence>
<protein>
    <recommendedName>
        <fullName evidence="3">Zn(2)-C6 fungal-type domain-containing protein</fullName>
    </recommendedName>
</protein>
<evidence type="ECO:0000313" key="5">
    <source>
        <dbReference type="Proteomes" id="UP000070133"/>
    </source>
</evidence>
<evidence type="ECO:0000313" key="4">
    <source>
        <dbReference type="EMBL" id="KXS96887.1"/>
    </source>
</evidence>
<feature type="domain" description="Zn(2)-C6 fungal-type" evidence="3">
    <location>
        <begin position="312"/>
        <end position="342"/>
    </location>
</feature>
<feature type="compositionally biased region" description="Basic and acidic residues" evidence="2">
    <location>
        <begin position="182"/>
        <end position="208"/>
    </location>
</feature>
<feature type="compositionally biased region" description="Polar residues" evidence="2">
    <location>
        <begin position="1"/>
        <end position="10"/>
    </location>
</feature>
<dbReference type="PROSITE" id="PS50048">
    <property type="entry name" value="ZN2_CY6_FUNGAL_2"/>
    <property type="match status" value="1"/>
</dbReference>
<feature type="compositionally biased region" description="Low complexity" evidence="2">
    <location>
        <begin position="212"/>
        <end position="223"/>
    </location>
</feature>
<accession>A0A139H345</accession>
<evidence type="ECO:0000256" key="2">
    <source>
        <dbReference type="SAM" id="MobiDB-lite"/>
    </source>
</evidence>
<dbReference type="SUPFAM" id="SSF57701">
    <property type="entry name" value="Zn2/Cys6 DNA-binding domain"/>
    <property type="match status" value="1"/>
</dbReference>
<name>A0A139H345_9PEZI</name>
<reference evidence="4 5" key="1">
    <citation type="submission" date="2015-07" db="EMBL/GenBank/DDBJ databases">
        <title>Comparative genomics of the Sigatoka disease complex on banana suggests a link between parallel evolutionary changes in Pseudocercospora fijiensis and Pseudocercospora eumusae and increased virulence on the banana host.</title>
        <authorList>
            <person name="Chang T.-C."/>
            <person name="Salvucci A."/>
            <person name="Crous P.W."/>
            <person name="Stergiopoulos I."/>
        </authorList>
    </citation>
    <scope>NUCLEOTIDE SEQUENCE [LARGE SCALE GENOMIC DNA]</scope>
    <source>
        <strain evidence="4 5">CBS 114824</strain>
    </source>
</reference>
<keyword evidence="5" id="KW-1185">Reference proteome</keyword>
<evidence type="ECO:0000256" key="1">
    <source>
        <dbReference type="ARBA" id="ARBA00023242"/>
    </source>
</evidence>
<dbReference type="PROSITE" id="PS00463">
    <property type="entry name" value="ZN2_CY6_FUNGAL_1"/>
    <property type="match status" value="1"/>
</dbReference>
<evidence type="ECO:0000259" key="3">
    <source>
        <dbReference type="PROSITE" id="PS50048"/>
    </source>
</evidence>
<dbReference type="InterPro" id="IPR036864">
    <property type="entry name" value="Zn2-C6_fun-type_DNA-bd_sf"/>
</dbReference>
<dbReference type="OrthoDB" id="5426798at2759"/>
<feature type="region of interest" description="Disordered" evidence="2">
    <location>
        <begin position="338"/>
        <end position="370"/>
    </location>
</feature>
<proteinExistence type="predicted"/>
<gene>
    <name evidence="4" type="ORF">AC578_6232</name>
</gene>
<feature type="compositionally biased region" description="Basic and acidic residues" evidence="2">
    <location>
        <begin position="225"/>
        <end position="235"/>
    </location>
</feature>
<dbReference type="CDD" id="cd00067">
    <property type="entry name" value="GAL4"/>
    <property type="match status" value="1"/>
</dbReference>
<dbReference type="GO" id="GO:0008270">
    <property type="term" value="F:zinc ion binding"/>
    <property type="evidence" value="ECO:0007669"/>
    <property type="project" value="InterPro"/>
</dbReference>
<organism evidence="4 5">
    <name type="scientific">Pseudocercospora eumusae</name>
    <dbReference type="NCBI Taxonomy" id="321146"/>
    <lineage>
        <taxon>Eukaryota</taxon>
        <taxon>Fungi</taxon>
        <taxon>Dikarya</taxon>
        <taxon>Ascomycota</taxon>
        <taxon>Pezizomycotina</taxon>
        <taxon>Dothideomycetes</taxon>
        <taxon>Dothideomycetidae</taxon>
        <taxon>Mycosphaerellales</taxon>
        <taxon>Mycosphaerellaceae</taxon>
        <taxon>Pseudocercospora</taxon>
    </lineage>
</organism>
<dbReference type="Proteomes" id="UP000070133">
    <property type="component" value="Unassembled WGS sequence"/>
</dbReference>
<feature type="region of interest" description="Disordered" evidence="2">
    <location>
        <begin position="1"/>
        <end position="58"/>
    </location>
</feature>
<keyword evidence="1" id="KW-0539">Nucleus</keyword>
<dbReference type="STRING" id="321146.A0A139H345"/>
<dbReference type="InterPro" id="IPR001138">
    <property type="entry name" value="Zn2Cys6_DnaBD"/>
</dbReference>
<dbReference type="Pfam" id="PF00172">
    <property type="entry name" value="Zn_clus"/>
    <property type="match status" value="1"/>
</dbReference>